<evidence type="ECO:0000256" key="2">
    <source>
        <dbReference type="ARBA" id="ARBA00005573"/>
    </source>
</evidence>
<gene>
    <name evidence="10" type="ORF">CVT24_001801</name>
</gene>
<proteinExistence type="inferred from homology"/>
<comment type="function">
    <text evidence="9">Functions as a component of the nuclear pore complex (NPC).</text>
</comment>
<keyword evidence="9" id="KW-0472">Membrane</keyword>
<dbReference type="GO" id="GO:0017056">
    <property type="term" value="F:structural constituent of nuclear pore"/>
    <property type="evidence" value="ECO:0007669"/>
    <property type="project" value="TreeGrafter"/>
</dbReference>
<protein>
    <recommendedName>
        <fullName evidence="9">Nuclear pore complex protein Nup85</fullName>
    </recommendedName>
</protein>
<dbReference type="GO" id="GO:0031965">
    <property type="term" value="C:nuclear membrane"/>
    <property type="evidence" value="ECO:0007669"/>
    <property type="project" value="UniProtKB-UniRule"/>
</dbReference>
<dbReference type="FunCoup" id="A0A409YFK6">
    <property type="interactions" value="78"/>
</dbReference>
<keyword evidence="3 9" id="KW-0813">Transport</keyword>
<evidence type="ECO:0000313" key="11">
    <source>
        <dbReference type="Proteomes" id="UP000284842"/>
    </source>
</evidence>
<evidence type="ECO:0000256" key="1">
    <source>
        <dbReference type="ARBA" id="ARBA00004567"/>
    </source>
</evidence>
<keyword evidence="8 9" id="KW-0539">Nucleus</keyword>
<evidence type="ECO:0000256" key="5">
    <source>
        <dbReference type="ARBA" id="ARBA00022927"/>
    </source>
</evidence>
<keyword evidence="5 9" id="KW-0653">Protein transport</keyword>
<comment type="subunit">
    <text evidence="9">Component of the nuclear pore complex (NPC).</text>
</comment>
<dbReference type="Proteomes" id="UP000284842">
    <property type="component" value="Unassembled WGS sequence"/>
</dbReference>
<keyword evidence="7 9" id="KW-0906">Nuclear pore complex</keyword>
<dbReference type="OrthoDB" id="17644at2759"/>
<dbReference type="EMBL" id="NHTK01001217">
    <property type="protein sequence ID" value="PPR01778.1"/>
    <property type="molecule type" value="Genomic_DNA"/>
</dbReference>
<dbReference type="PANTHER" id="PTHR13373">
    <property type="entry name" value="FROUNT PROTEIN-RELATED"/>
    <property type="match status" value="1"/>
</dbReference>
<evidence type="ECO:0000256" key="9">
    <source>
        <dbReference type="RuleBase" id="RU365073"/>
    </source>
</evidence>
<reference evidence="10 11" key="1">
    <citation type="journal article" date="2018" name="Evol. Lett.">
        <title>Horizontal gene cluster transfer increased hallucinogenic mushroom diversity.</title>
        <authorList>
            <person name="Reynolds H.T."/>
            <person name="Vijayakumar V."/>
            <person name="Gluck-Thaler E."/>
            <person name="Korotkin H.B."/>
            <person name="Matheny P.B."/>
            <person name="Slot J.C."/>
        </authorList>
    </citation>
    <scope>NUCLEOTIDE SEQUENCE [LARGE SCALE GENOMIC DNA]</scope>
    <source>
        <strain evidence="10 11">2629</strain>
    </source>
</reference>
<dbReference type="PANTHER" id="PTHR13373:SF21">
    <property type="entry name" value="NUCLEAR PORE COMPLEX PROTEIN NUP85"/>
    <property type="match status" value="1"/>
</dbReference>
<evidence type="ECO:0000256" key="3">
    <source>
        <dbReference type="ARBA" id="ARBA00022448"/>
    </source>
</evidence>
<dbReference type="Pfam" id="PF07575">
    <property type="entry name" value="Nucleopor_Nup85"/>
    <property type="match status" value="2"/>
</dbReference>
<keyword evidence="11" id="KW-1185">Reference proteome</keyword>
<evidence type="ECO:0000256" key="7">
    <source>
        <dbReference type="ARBA" id="ARBA00023132"/>
    </source>
</evidence>
<organism evidence="10 11">
    <name type="scientific">Panaeolus cyanescens</name>
    <dbReference type="NCBI Taxonomy" id="181874"/>
    <lineage>
        <taxon>Eukaryota</taxon>
        <taxon>Fungi</taxon>
        <taxon>Dikarya</taxon>
        <taxon>Basidiomycota</taxon>
        <taxon>Agaricomycotina</taxon>
        <taxon>Agaricomycetes</taxon>
        <taxon>Agaricomycetidae</taxon>
        <taxon>Agaricales</taxon>
        <taxon>Agaricineae</taxon>
        <taxon>Galeropsidaceae</taxon>
        <taxon>Panaeolus</taxon>
    </lineage>
</organism>
<dbReference type="InterPro" id="IPR011502">
    <property type="entry name" value="Nucleoporin_Nup85"/>
</dbReference>
<accession>A0A409YFK6</accession>
<keyword evidence="6 9" id="KW-0811">Translocation</keyword>
<evidence type="ECO:0000256" key="4">
    <source>
        <dbReference type="ARBA" id="ARBA00022816"/>
    </source>
</evidence>
<dbReference type="GO" id="GO:0031080">
    <property type="term" value="C:nuclear pore outer ring"/>
    <property type="evidence" value="ECO:0007669"/>
    <property type="project" value="TreeGrafter"/>
</dbReference>
<dbReference type="GO" id="GO:0006606">
    <property type="term" value="P:protein import into nucleus"/>
    <property type="evidence" value="ECO:0007669"/>
    <property type="project" value="TreeGrafter"/>
</dbReference>
<dbReference type="GO" id="GO:0045893">
    <property type="term" value="P:positive regulation of DNA-templated transcription"/>
    <property type="evidence" value="ECO:0007669"/>
    <property type="project" value="TreeGrafter"/>
</dbReference>
<comment type="caution">
    <text evidence="10">The sequence shown here is derived from an EMBL/GenBank/DDBJ whole genome shotgun (WGS) entry which is preliminary data.</text>
</comment>
<comment type="subcellular location">
    <subcellularLocation>
        <location evidence="1 9">Nucleus</location>
        <location evidence="1 9">Nuclear pore complex</location>
    </subcellularLocation>
</comment>
<evidence type="ECO:0000313" key="10">
    <source>
        <dbReference type="EMBL" id="PPR01778.1"/>
    </source>
</evidence>
<comment type="similarity">
    <text evidence="2 9">Belongs to the nucleoporin Nup85 family.</text>
</comment>
<evidence type="ECO:0000256" key="6">
    <source>
        <dbReference type="ARBA" id="ARBA00023010"/>
    </source>
</evidence>
<evidence type="ECO:0000256" key="8">
    <source>
        <dbReference type="ARBA" id="ARBA00023242"/>
    </source>
</evidence>
<keyword evidence="4 9" id="KW-0509">mRNA transport</keyword>
<dbReference type="InParanoid" id="A0A409YFK6"/>
<sequence length="742" mass="84427">MPVNLVVVCVVGRSYAMSNHLNLAPVITEPGKFDELVDQGVTLSASLSPADNSFCVYPTPAVPGNAANETDRDFPTYFASLNAVPSSERRLFLTDTLIIFAAFQNLFKSAPPEDETWYEKEETINLVRKLAIDYVNFIKECWVHASQPITRPEPLQYSADHYRSLYTCFSLFVVLYLPEPGYEMAPVGDELMEWLNTHFIEPSTEEGDQLSGLEKPWEDEGFWPYLTRSILRGLTKASLFFLGSLERHPSEDLQRLTSALIPLVESQPRLVDFNAEREFAYATRRWHDKIKALRLDLDKVPEDNRYDDFDNWWDKLSDIVGVLEGRSEVLQRVCEDLGADWKEMVVAWTIFIDPRMRRQEVPDVVFQIISELPPDPTDLEDMIHVDLFSGQAPDAVEHALALDPWLAAHLADIMEPMKIIESGVDEDSQLTIRDRHVLEYAEYLHSDPALWRITVDYMYSCKDIGKSRADEILLRVPLRLQEQNFDRRVDSRIRAGDIVGVFKDVNKTCFDYKRENVRRTVCRIAAQTLVADKDYGLAVSYCISAEDWRGLGRVVDRVLEEYITSGMIVSPINVLGIAQSSPGPQKFTQYALAIAPSVQEIRAQSNIQGIFVHRLVFTVRYARFHDLLQKQDYADAASDMISIFSEDVAPTAWWATVLYDSIPLLKYDQALLFSTSGATMLLHKLDEVFTMTSQGMGDEYLSIFIRTSQARAEKDALEKLKAVRLALAVYFSRCLVLGQGVN</sequence>
<dbReference type="GO" id="GO:0006406">
    <property type="term" value="P:mRNA export from nucleus"/>
    <property type="evidence" value="ECO:0007669"/>
    <property type="project" value="TreeGrafter"/>
</dbReference>
<name>A0A409YFK6_9AGAR</name>
<dbReference type="STRING" id="181874.A0A409YFK6"/>
<dbReference type="AlphaFoldDB" id="A0A409YFK6"/>